<dbReference type="Gene3D" id="1.10.246.150">
    <property type="match status" value="1"/>
</dbReference>
<gene>
    <name evidence="1" type="ORF">F130042H8_08910</name>
</gene>
<proteinExistence type="predicted"/>
<sequence>MDDLRWMSKMTGERDDELLSLLLSDAQETVLSYTGRASMIPELKKPVRDLALIAYNRMGTEGEASRNGGGESYSFNDAPRQIYDVLDRYRLARIGGRTYEAKEKQAGNVSSQSSHT</sequence>
<organism evidence="1 2">
    <name type="scientific">Enterocloster alcoholdehydrogenati</name>
    <dbReference type="NCBI Taxonomy" id="2547410"/>
    <lineage>
        <taxon>Bacteria</taxon>
        <taxon>Bacillati</taxon>
        <taxon>Bacillota</taxon>
        <taxon>Clostridia</taxon>
        <taxon>Lachnospirales</taxon>
        <taxon>Lachnospiraceae</taxon>
        <taxon>Enterocloster</taxon>
    </lineage>
</organism>
<evidence type="ECO:0000313" key="2">
    <source>
        <dbReference type="Proteomes" id="UP001600894"/>
    </source>
</evidence>
<dbReference type="EMBL" id="BAABXL010000001">
    <property type="protein sequence ID" value="GAA6267831.1"/>
    <property type="molecule type" value="Genomic_DNA"/>
</dbReference>
<dbReference type="Proteomes" id="UP001600894">
    <property type="component" value="Unassembled WGS sequence"/>
</dbReference>
<reference evidence="1 2" key="1">
    <citation type="submission" date="2024-04" db="EMBL/GenBank/DDBJ databases">
        <title>Defined microbial consortia suppress multidrug-resistant proinflammatory Enterobacteriaceae via ecological control.</title>
        <authorList>
            <person name="Furuichi M."/>
            <person name="Kawaguchi T."/>
            <person name="Pust M."/>
            <person name="Yasuma K."/>
            <person name="Plichta D."/>
            <person name="Hasegawa N."/>
            <person name="Ohya T."/>
            <person name="Bhattarai S."/>
            <person name="Sasajima S."/>
            <person name="Aoto Y."/>
            <person name="Tuganbaev T."/>
            <person name="Yaginuma M."/>
            <person name="Ueda M."/>
            <person name="Okahashi N."/>
            <person name="Amafuji K."/>
            <person name="Kiridooshi Y."/>
            <person name="Sugita K."/>
            <person name="Strazar M."/>
            <person name="Skelly A."/>
            <person name="Suda W."/>
            <person name="Hattori M."/>
            <person name="Nakamoto N."/>
            <person name="Caballero S."/>
            <person name="Norman J."/>
            <person name="Olle B."/>
            <person name="Tanoue T."/>
            <person name="Arita M."/>
            <person name="Bucci V."/>
            <person name="Atarashi K."/>
            <person name="Xavier R."/>
            <person name="Honda K."/>
        </authorList>
    </citation>
    <scope>NUCLEOTIDE SEQUENCE [LARGE SCALE GENOMIC DNA]</scope>
    <source>
        <strain evidence="2">f13</strain>
    </source>
</reference>
<dbReference type="InterPro" id="IPR021146">
    <property type="entry name" value="Phage_gp6-like_head-tail"/>
</dbReference>
<evidence type="ECO:0008006" key="3">
    <source>
        <dbReference type="Google" id="ProtNLM"/>
    </source>
</evidence>
<name>A0ABQ0AUW4_9FIRM</name>
<dbReference type="Pfam" id="PF05135">
    <property type="entry name" value="Phage_connect_1"/>
    <property type="match status" value="1"/>
</dbReference>
<comment type="caution">
    <text evidence="1">The sequence shown here is derived from an EMBL/GenBank/DDBJ whole genome shotgun (WGS) entry which is preliminary data.</text>
</comment>
<dbReference type="RefSeq" id="WP_390469380.1">
    <property type="nucleotide sequence ID" value="NZ_BAABXL010000001.1"/>
</dbReference>
<accession>A0ABQ0AUW4</accession>
<protein>
    <recommendedName>
        <fullName evidence="3">Phage gp6-like head-tail connector protein</fullName>
    </recommendedName>
</protein>
<dbReference type="InterPro" id="IPR053746">
    <property type="entry name" value="Viral_HT_Connector_Assembly"/>
</dbReference>
<evidence type="ECO:0000313" key="1">
    <source>
        <dbReference type="EMBL" id="GAA6267831.1"/>
    </source>
</evidence>
<keyword evidence="2" id="KW-1185">Reference proteome</keyword>